<feature type="compositionally biased region" description="Basic and acidic residues" evidence="1">
    <location>
        <begin position="7"/>
        <end position="22"/>
    </location>
</feature>
<organism evidence="2 3">
    <name type="scientific">Microbaculum marinisediminis</name>
    <dbReference type="NCBI Taxonomy" id="2931392"/>
    <lineage>
        <taxon>Bacteria</taxon>
        <taxon>Pseudomonadati</taxon>
        <taxon>Pseudomonadota</taxon>
        <taxon>Alphaproteobacteria</taxon>
        <taxon>Hyphomicrobiales</taxon>
        <taxon>Tepidamorphaceae</taxon>
        <taxon>Microbaculum</taxon>
    </lineage>
</organism>
<gene>
    <name evidence="2" type="ORF">MUB46_07320</name>
</gene>
<proteinExistence type="predicted"/>
<protein>
    <submittedName>
        <fullName evidence="2">Uncharacterized protein</fullName>
    </submittedName>
</protein>
<feature type="region of interest" description="Disordered" evidence="1">
    <location>
        <begin position="1"/>
        <end position="22"/>
    </location>
</feature>
<reference evidence="2 3" key="1">
    <citation type="submission" date="2022-04" db="EMBL/GenBank/DDBJ databases">
        <authorList>
            <person name="Ye Y.-Q."/>
            <person name="Du Z.-J."/>
        </authorList>
    </citation>
    <scope>NUCLEOTIDE SEQUENCE [LARGE SCALE GENOMIC DNA]</scope>
    <source>
        <strain evidence="2 3">A6E488</strain>
    </source>
</reference>
<evidence type="ECO:0000313" key="3">
    <source>
        <dbReference type="Proteomes" id="UP001320898"/>
    </source>
</evidence>
<dbReference type="EMBL" id="JALIDZ010000003">
    <property type="protein sequence ID" value="MCT8971660.1"/>
    <property type="molecule type" value="Genomic_DNA"/>
</dbReference>
<accession>A0AAW5QZH1</accession>
<name>A0AAW5QZH1_9HYPH</name>
<evidence type="ECO:0000256" key="1">
    <source>
        <dbReference type="SAM" id="MobiDB-lite"/>
    </source>
</evidence>
<sequence>MRSWRGVHKEQREMWPGHRRESTNDRFGRFDSDFLSEAESAANDFLIEVVAARKQSLFRQAGKAGGNTTVGFMIIFP</sequence>
<dbReference type="Proteomes" id="UP001320898">
    <property type="component" value="Unassembled WGS sequence"/>
</dbReference>
<comment type="caution">
    <text evidence="2">The sequence shown here is derived from an EMBL/GenBank/DDBJ whole genome shotgun (WGS) entry which is preliminary data.</text>
</comment>
<evidence type="ECO:0000313" key="2">
    <source>
        <dbReference type="EMBL" id="MCT8971660.1"/>
    </source>
</evidence>
<keyword evidence="3" id="KW-1185">Reference proteome</keyword>
<dbReference type="AlphaFoldDB" id="A0AAW5QZH1"/>
<dbReference type="RefSeq" id="WP_261615235.1">
    <property type="nucleotide sequence ID" value="NZ_JALIDZ010000003.1"/>
</dbReference>